<dbReference type="InterPro" id="IPR010651">
    <property type="entry name" value="Sugar_transport"/>
</dbReference>
<reference evidence="7 8" key="1">
    <citation type="submission" date="2020-08" db="EMBL/GenBank/DDBJ databases">
        <title>Genomic Encyclopedia of Type Strains, Phase IV (KMG-IV): sequencing the most valuable type-strain genomes for metagenomic binning, comparative biology and taxonomic classification.</title>
        <authorList>
            <person name="Goeker M."/>
        </authorList>
    </citation>
    <scope>NUCLEOTIDE SEQUENCE [LARGE SCALE GENOMIC DNA]</scope>
    <source>
        <strain evidence="7 8">DSM 105074</strain>
    </source>
</reference>
<comment type="subcellular location">
    <subcellularLocation>
        <location evidence="1">Membrane</location>
        <topology evidence="1">Multi-pass membrane protein</topology>
    </subcellularLocation>
</comment>
<comment type="caution">
    <text evidence="7">The sequence shown here is derived from an EMBL/GenBank/DDBJ whole genome shotgun (WGS) entry which is preliminary data.</text>
</comment>
<feature type="transmembrane region" description="Helical" evidence="6">
    <location>
        <begin position="210"/>
        <end position="230"/>
    </location>
</feature>
<dbReference type="Pfam" id="PF06800">
    <property type="entry name" value="Sugar_transport"/>
    <property type="match status" value="1"/>
</dbReference>
<feature type="transmembrane region" description="Helical" evidence="6">
    <location>
        <begin position="177"/>
        <end position="198"/>
    </location>
</feature>
<gene>
    <name evidence="7" type="ORF">HNQ92_002776</name>
</gene>
<feature type="transmembrane region" description="Helical" evidence="6">
    <location>
        <begin position="135"/>
        <end position="156"/>
    </location>
</feature>
<dbReference type="EMBL" id="JACHGF010000003">
    <property type="protein sequence ID" value="MBB5284633.1"/>
    <property type="molecule type" value="Genomic_DNA"/>
</dbReference>
<evidence type="ECO:0000256" key="5">
    <source>
        <dbReference type="ARBA" id="ARBA00023136"/>
    </source>
</evidence>
<keyword evidence="5 6" id="KW-0472">Membrane</keyword>
<protein>
    <submittedName>
        <fullName evidence="7">Glucose uptake protein</fullName>
    </submittedName>
</protein>
<keyword evidence="4 6" id="KW-1133">Transmembrane helix</keyword>
<evidence type="ECO:0000313" key="8">
    <source>
        <dbReference type="Proteomes" id="UP000557307"/>
    </source>
</evidence>
<sequence>MFIVEEPTWAIILCLVTMLCWGSWGNGQKWVTQSAPLYIFYRDYVYGIAGSALMLAFTLGTLGDEGRPLLEDIRQAEITNLLLALAAGIIFNLGNTLLTVGINQAGLSIAMPVGTGLSLALGLVVNHIAEPSGNLPLLAAGGGVVLVAIALSALAYRAKEKEEEDDEESSSGKNRGVWIALSGGLALGFFFVIVSSAMSKELASPEAGLLTPYSGFLFFALGILISNPGIEWLVRHFKISDEDDETKYGEVPARQHAVGLASGVLWGVGMIALFLGSPEAGDAVSYGLSQGATIVSVLWGLFAWAEFEGAPKKANRFLWFMGIAYVAGLALIILARA</sequence>
<dbReference type="PANTHER" id="PTHR16119:SF17">
    <property type="entry name" value="TRANSMEMBRANE PROTEIN 144"/>
    <property type="match status" value="1"/>
</dbReference>
<feature type="transmembrane region" description="Helical" evidence="6">
    <location>
        <begin position="317"/>
        <end position="335"/>
    </location>
</feature>
<evidence type="ECO:0000256" key="6">
    <source>
        <dbReference type="SAM" id="Phobius"/>
    </source>
</evidence>
<feature type="transmembrane region" description="Helical" evidence="6">
    <location>
        <begin position="257"/>
        <end position="277"/>
    </location>
</feature>
<feature type="transmembrane region" description="Helical" evidence="6">
    <location>
        <begin position="82"/>
        <end position="102"/>
    </location>
</feature>
<feature type="transmembrane region" description="Helical" evidence="6">
    <location>
        <begin position="44"/>
        <end position="62"/>
    </location>
</feature>
<feature type="transmembrane region" description="Helical" evidence="6">
    <location>
        <begin position="109"/>
        <end position="129"/>
    </location>
</feature>
<feature type="transmembrane region" description="Helical" evidence="6">
    <location>
        <begin position="6"/>
        <end position="24"/>
    </location>
</feature>
<dbReference type="AlphaFoldDB" id="A0A840TTN6"/>
<accession>A0A840TTN6</accession>
<dbReference type="RefSeq" id="WP_184174551.1">
    <property type="nucleotide sequence ID" value="NZ_JACHGF010000003.1"/>
</dbReference>
<keyword evidence="8" id="KW-1185">Reference proteome</keyword>
<dbReference type="GO" id="GO:0015144">
    <property type="term" value="F:carbohydrate transmembrane transporter activity"/>
    <property type="evidence" value="ECO:0007669"/>
    <property type="project" value="InterPro"/>
</dbReference>
<dbReference type="Proteomes" id="UP000557307">
    <property type="component" value="Unassembled WGS sequence"/>
</dbReference>
<dbReference type="GO" id="GO:0016020">
    <property type="term" value="C:membrane"/>
    <property type="evidence" value="ECO:0007669"/>
    <property type="project" value="UniProtKB-SubCell"/>
</dbReference>
<evidence type="ECO:0000256" key="2">
    <source>
        <dbReference type="ARBA" id="ARBA00006117"/>
    </source>
</evidence>
<keyword evidence="3 6" id="KW-0812">Transmembrane</keyword>
<proteinExistence type="inferred from homology"/>
<evidence type="ECO:0000256" key="4">
    <source>
        <dbReference type="ARBA" id="ARBA00022989"/>
    </source>
</evidence>
<evidence type="ECO:0000256" key="3">
    <source>
        <dbReference type="ARBA" id="ARBA00022692"/>
    </source>
</evidence>
<organism evidence="7 8">
    <name type="scientific">Rhabdobacter roseus</name>
    <dbReference type="NCBI Taxonomy" id="1655419"/>
    <lineage>
        <taxon>Bacteria</taxon>
        <taxon>Pseudomonadati</taxon>
        <taxon>Bacteroidota</taxon>
        <taxon>Cytophagia</taxon>
        <taxon>Cytophagales</taxon>
        <taxon>Cytophagaceae</taxon>
        <taxon>Rhabdobacter</taxon>
    </lineage>
</organism>
<dbReference type="PANTHER" id="PTHR16119">
    <property type="entry name" value="TRANSMEMBRANE PROTEIN 144"/>
    <property type="match status" value="1"/>
</dbReference>
<evidence type="ECO:0000256" key="1">
    <source>
        <dbReference type="ARBA" id="ARBA00004141"/>
    </source>
</evidence>
<comment type="similarity">
    <text evidence="2">Belongs to the GRP transporter (TC 2.A.7.5) family.</text>
</comment>
<name>A0A840TTN6_9BACT</name>
<feature type="transmembrane region" description="Helical" evidence="6">
    <location>
        <begin position="283"/>
        <end position="305"/>
    </location>
</feature>
<evidence type="ECO:0000313" key="7">
    <source>
        <dbReference type="EMBL" id="MBB5284633.1"/>
    </source>
</evidence>